<sequence>MNVCASDFYLKPSSEDLDGTKYYTLTVKNLHDQKNIDIALEGNANTATIRDHFTFSCKWGAVDGVRIGMSSQTGDRAMAVSSYYFFDDKLDNVFAKIYAVMNAQKPYVPLSLNHSVCGCEGEGVKKDNRTGKDYVENYEVIADGQFALKNASNIYIKYVTDKGLNLVKESESGDVIVDSYKNKDNHSPMNLSVFFINISSEMNIVNLISWGGDAHDMTCYKVYAYSYDKKGNISKNVSINDDVNLSGCEGKGAKFNYKNAALIKNYLKEKFKG</sequence>
<protein>
    <submittedName>
        <fullName evidence="1">Uncharacterized protein</fullName>
    </submittedName>
</protein>
<dbReference type="EMBL" id="FMIQ01000085">
    <property type="protein sequence ID" value="SCM55026.1"/>
    <property type="molecule type" value="Genomic_DNA"/>
</dbReference>
<gene>
    <name evidence="1" type="ORF">BN1044_04539</name>
</gene>
<evidence type="ECO:0000313" key="2">
    <source>
        <dbReference type="Proteomes" id="UP000094844"/>
    </source>
</evidence>
<dbReference type="OrthoDB" id="6636468at2"/>
<proteinExistence type="predicted"/>
<dbReference type="AlphaFoldDB" id="A0A1C6Z7D3"/>
<organism evidence="1 2">
    <name type="scientific">Hafnia alvei</name>
    <dbReference type="NCBI Taxonomy" id="569"/>
    <lineage>
        <taxon>Bacteria</taxon>
        <taxon>Pseudomonadati</taxon>
        <taxon>Pseudomonadota</taxon>
        <taxon>Gammaproteobacteria</taxon>
        <taxon>Enterobacterales</taxon>
        <taxon>Hafniaceae</taxon>
        <taxon>Hafnia</taxon>
    </lineage>
</organism>
<dbReference type="RefSeq" id="WP_072310599.1">
    <property type="nucleotide sequence ID" value="NZ_FMIQ01000085.1"/>
</dbReference>
<accession>A0A1C6Z7D3</accession>
<dbReference type="Proteomes" id="UP000094844">
    <property type="component" value="Unassembled WGS sequence"/>
</dbReference>
<evidence type="ECO:0000313" key="1">
    <source>
        <dbReference type="EMBL" id="SCM55026.1"/>
    </source>
</evidence>
<name>A0A1C6Z7D3_HAFAL</name>
<reference evidence="1 2" key="1">
    <citation type="submission" date="2016-09" db="EMBL/GenBank/DDBJ databases">
        <authorList>
            <person name="Capua I."/>
            <person name="De Benedictis P."/>
            <person name="Joannis T."/>
            <person name="Lombin L.H."/>
            <person name="Cattoli G."/>
        </authorList>
    </citation>
    <scope>NUCLEOTIDE SEQUENCE [LARGE SCALE GENOMIC DNA]</scope>
    <source>
        <strain evidence="1 2">GB001</strain>
    </source>
</reference>